<dbReference type="Proteomes" id="UP000076722">
    <property type="component" value="Unassembled WGS sequence"/>
</dbReference>
<feature type="compositionally biased region" description="Low complexity" evidence="4">
    <location>
        <begin position="10"/>
        <end position="21"/>
    </location>
</feature>
<dbReference type="EMBL" id="KV419394">
    <property type="protein sequence ID" value="KZS99191.1"/>
    <property type="molecule type" value="Genomic_DNA"/>
</dbReference>
<keyword evidence="1 3" id="KW-0853">WD repeat</keyword>
<evidence type="ECO:0008006" key="7">
    <source>
        <dbReference type="Google" id="ProtNLM"/>
    </source>
</evidence>
<dbReference type="InterPro" id="IPR019775">
    <property type="entry name" value="WD40_repeat_CS"/>
</dbReference>
<sequence length="611" mass="68026">MSRDRRPKASTSKSSGNSNRSQTRGRPYKVEDDDLDIISISNPPIYVLSGSDKESNVPSTSSRKKLTSVKRKERHRQPVYSIYESDSDIEILSVSPSPTKKARTSINGGQSGNPIKIDLEDYHPAEPEDYDFIHEGYRILNNTTWTAPMSGSQRFLESDCYSDYNLGKLATLSLSDPVVKPLDDEPTFEVITTTLEQQFYSRPQVQVRRHTVWHDLHLAGPKPKHQPSKSMLWGYQAQYKEAPGSIMCIAHQNNLVVIGSATSGGQAEPEGHQRQGNRNTLPDPYNGDGNLMVLCKNRLCKVEGAHHTNQFKTLSKRPQAPIPQDQVKFYSVTGVKFDLQRAGRFVTTGCDGSIQLWTHVCNTNECKTVKQASWDSEWTPTDLEWHPDHSLCAVATNIIKNLAKLRTSASNNHESTGKIIFGYSASSGLLFTSTESENNITGCHKAFDVSTCRERWSLQECKGSSDAMSLAPKDGLILALGRNDDIIDIYDTRFLRHEKVLKRLSHHPDKKTANKELYGITGVRWLQPDSALASCGHYNLVTGGADGMVRLWDVSKSLGTPEDSMVLSSSEYDVASFSLGDTADHPLVVGDCGGAIYDYRYPRGRKAYPKF</sequence>
<dbReference type="PROSITE" id="PS00678">
    <property type="entry name" value="WD_REPEATS_1"/>
    <property type="match status" value="1"/>
</dbReference>
<evidence type="ECO:0000256" key="3">
    <source>
        <dbReference type="PROSITE-ProRule" id="PRU00221"/>
    </source>
</evidence>
<dbReference type="PROSITE" id="PS50082">
    <property type="entry name" value="WD_REPEATS_2"/>
    <property type="match status" value="1"/>
</dbReference>
<dbReference type="SUPFAM" id="SSF50978">
    <property type="entry name" value="WD40 repeat-like"/>
    <property type="match status" value="1"/>
</dbReference>
<evidence type="ECO:0000256" key="4">
    <source>
        <dbReference type="SAM" id="MobiDB-lite"/>
    </source>
</evidence>
<accession>A0A165AL17</accession>
<dbReference type="InterPro" id="IPR001680">
    <property type="entry name" value="WD40_rpt"/>
</dbReference>
<evidence type="ECO:0000256" key="2">
    <source>
        <dbReference type="ARBA" id="ARBA00022737"/>
    </source>
</evidence>
<feature type="region of interest" description="Disordered" evidence="4">
    <location>
        <begin position="261"/>
        <end position="283"/>
    </location>
</feature>
<dbReference type="SMART" id="SM00320">
    <property type="entry name" value="WD40"/>
    <property type="match status" value="2"/>
</dbReference>
<gene>
    <name evidence="5" type="ORF">SISNIDRAFT_14979</name>
</gene>
<organism evidence="5 6">
    <name type="scientific">Sistotremastrum niveocremeum HHB9708</name>
    <dbReference type="NCBI Taxonomy" id="1314777"/>
    <lineage>
        <taxon>Eukaryota</taxon>
        <taxon>Fungi</taxon>
        <taxon>Dikarya</taxon>
        <taxon>Basidiomycota</taxon>
        <taxon>Agaricomycotina</taxon>
        <taxon>Agaricomycetes</taxon>
        <taxon>Sistotremastrales</taxon>
        <taxon>Sistotremastraceae</taxon>
        <taxon>Sertulicium</taxon>
        <taxon>Sertulicium niveocremeum</taxon>
    </lineage>
</organism>
<evidence type="ECO:0000256" key="1">
    <source>
        <dbReference type="ARBA" id="ARBA00022574"/>
    </source>
</evidence>
<evidence type="ECO:0000313" key="6">
    <source>
        <dbReference type="Proteomes" id="UP000076722"/>
    </source>
</evidence>
<dbReference type="STRING" id="1314777.A0A165AL17"/>
<dbReference type="Gene3D" id="2.130.10.10">
    <property type="entry name" value="YVTN repeat-like/Quinoprotein amine dehydrogenase"/>
    <property type="match status" value="1"/>
</dbReference>
<dbReference type="AlphaFoldDB" id="A0A165AL17"/>
<proteinExistence type="predicted"/>
<name>A0A165AL17_9AGAM</name>
<feature type="repeat" description="WD" evidence="3">
    <location>
        <begin position="540"/>
        <end position="555"/>
    </location>
</feature>
<dbReference type="Pfam" id="PF00400">
    <property type="entry name" value="WD40"/>
    <property type="match status" value="1"/>
</dbReference>
<evidence type="ECO:0000313" key="5">
    <source>
        <dbReference type="EMBL" id="KZS99191.1"/>
    </source>
</evidence>
<feature type="region of interest" description="Disordered" evidence="4">
    <location>
        <begin position="1"/>
        <end position="74"/>
    </location>
</feature>
<dbReference type="OrthoDB" id="10248252at2759"/>
<feature type="compositionally biased region" description="Basic residues" evidence="4">
    <location>
        <begin position="62"/>
        <end position="74"/>
    </location>
</feature>
<dbReference type="InterPro" id="IPR036322">
    <property type="entry name" value="WD40_repeat_dom_sf"/>
</dbReference>
<keyword evidence="2" id="KW-0677">Repeat</keyword>
<reference evidence="5 6" key="1">
    <citation type="journal article" date="2016" name="Mol. Biol. Evol.">
        <title>Comparative Genomics of Early-Diverging Mushroom-Forming Fungi Provides Insights into the Origins of Lignocellulose Decay Capabilities.</title>
        <authorList>
            <person name="Nagy L.G."/>
            <person name="Riley R."/>
            <person name="Tritt A."/>
            <person name="Adam C."/>
            <person name="Daum C."/>
            <person name="Floudas D."/>
            <person name="Sun H."/>
            <person name="Yadav J.S."/>
            <person name="Pangilinan J."/>
            <person name="Larsson K.H."/>
            <person name="Matsuura K."/>
            <person name="Barry K."/>
            <person name="Labutti K."/>
            <person name="Kuo R."/>
            <person name="Ohm R.A."/>
            <person name="Bhattacharya S.S."/>
            <person name="Shirouzu T."/>
            <person name="Yoshinaga Y."/>
            <person name="Martin F.M."/>
            <person name="Grigoriev I.V."/>
            <person name="Hibbett D.S."/>
        </authorList>
    </citation>
    <scope>NUCLEOTIDE SEQUENCE [LARGE SCALE GENOMIC DNA]</scope>
    <source>
        <strain evidence="5 6">HHB9708</strain>
    </source>
</reference>
<keyword evidence="6" id="KW-1185">Reference proteome</keyword>
<protein>
    <recommendedName>
        <fullName evidence="7">WD40 repeat-like protein</fullName>
    </recommendedName>
</protein>
<dbReference type="InterPro" id="IPR015943">
    <property type="entry name" value="WD40/YVTN_repeat-like_dom_sf"/>
</dbReference>